<dbReference type="Gene3D" id="3.40.50.1110">
    <property type="entry name" value="SGNH hydrolase"/>
    <property type="match status" value="1"/>
</dbReference>
<comment type="caution">
    <text evidence="1">The sequence shown here is derived from an EMBL/GenBank/DDBJ whole genome shotgun (WGS) entry which is preliminary data.</text>
</comment>
<gene>
    <name evidence="1" type="ORF">KUTeg_014287</name>
</gene>
<name>A0ABQ9EW74_TEGGR</name>
<dbReference type="Pfam" id="PF00657">
    <property type="entry name" value="Lipase_GDSL"/>
    <property type="match status" value="1"/>
</dbReference>
<dbReference type="Proteomes" id="UP001217089">
    <property type="component" value="Unassembled WGS sequence"/>
</dbReference>
<organism evidence="1 2">
    <name type="scientific">Tegillarca granosa</name>
    <name type="common">Malaysian cockle</name>
    <name type="synonym">Anadara granosa</name>
    <dbReference type="NCBI Taxonomy" id="220873"/>
    <lineage>
        <taxon>Eukaryota</taxon>
        <taxon>Metazoa</taxon>
        <taxon>Spiralia</taxon>
        <taxon>Lophotrochozoa</taxon>
        <taxon>Mollusca</taxon>
        <taxon>Bivalvia</taxon>
        <taxon>Autobranchia</taxon>
        <taxon>Pteriomorphia</taxon>
        <taxon>Arcoida</taxon>
        <taxon>Arcoidea</taxon>
        <taxon>Arcidae</taxon>
        <taxon>Tegillarca</taxon>
    </lineage>
</organism>
<protein>
    <submittedName>
        <fullName evidence="1">Uncharacterized protein</fullName>
    </submittedName>
</protein>
<dbReference type="InterPro" id="IPR036514">
    <property type="entry name" value="SGNH_hydro_sf"/>
</dbReference>
<reference evidence="1 2" key="1">
    <citation type="submission" date="2022-12" db="EMBL/GenBank/DDBJ databases">
        <title>Chromosome-level genome of Tegillarca granosa.</title>
        <authorList>
            <person name="Kim J."/>
        </authorList>
    </citation>
    <scope>NUCLEOTIDE SEQUENCE [LARGE SCALE GENOMIC DNA]</scope>
    <source>
        <strain evidence="1">Teg-2019</strain>
        <tissue evidence="1">Adductor muscle</tissue>
    </source>
</reference>
<dbReference type="PANTHER" id="PTHR21325:SF31">
    <property type="entry name" value="GH22081P-RELATED"/>
    <property type="match status" value="1"/>
</dbReference>
<sequence length="163" mass="18304">MVRFRHYVGGDGSVDEYHTLPNIIKKFSPNLKGFSVNKGKVDSTNARLNVAVPGNKSSYISFVVYRDMPGQARLLVQRMNEDPEIDMDNDWKIITVFIGGNDLCDYCDDPAQYSAETYKGNIQEALDILHENVPKAFVNLVEVLNIANVNQLNSNPICDVLHL</sequence>
<accession>A0ABQ9EW74</accession>
<dbReference type="SUPFAM" id="SSF52266">
    <property type="entry name" value="SGNH hydrolase"/>
    <property type="match status" value="1"/>
</dbReference>
<proteinExistence type="predicted"/>
<keyword evidence="2" id="KW-1185">Reference proteome</keyword>
<evidence type="ECO:0000313" key="1">
    <source>
        <dbReference type="EMBL" id="KAJ8309413.1"/>
    </source>
</evidence>
<dbReference type="PANTHER" id="PTHR21325">
    <property type="entry name" value="PHOSPHOLIPASE B, PLB1"/>
    <property type="match status" value="1"/>
</dbReference>
<evidence type="ECO:0000313" key="2">
    <source>
        <dbReference type="Proteomes" id="UP001217089"/>
    </source>
</evidence>
<dbReference type="InterPro" id="IPR001087">
    <property type="entry name" value="GDSL"/>
</dbReference>
<dbReference type="EMBL" id="JARBDR010000657">
    <property type="protein sequence ID" value="KAJ8309413.1"/>
    <property type="molecule type" value="Genomic_DNA"/>
</dbReference>
<dbReference type="InterPro" id="IPR038885">
    <property type="entry name" value="PLB1"/>
</dbReference>